<evidence type="ECO:0000256" key="3">
    <source>
        <dbReference type="ARBA" id="ARBA00023136"/>
    </source>
</evidence>
<evidence type="ECO:0000256" key="5">
    <source>
        <dbReference type="SAM" id="MobiDB-lite"/>
    </source>
</evidence>
<proteinExistence type="inferred from homology"/>
<organism evidence="6">
    <name type="scientific">Salvia splendens</name>
    <name type="common">Scarlet sage</name>
    <dbReference type="NCBI Taxonomy" id="180675"/>
    <lineage>
        <taxon>Eukaryota</taxon>
        <taxon>Viridiplantae</taxon>
        <taxon>Streptophyta</taxon>
        <taxon>Embryophyta</taxon>
        <taxon>Tracheophyta</taxon>
        <taxon>Spermatophyta</taxon>
        <taxon>Magnoliopsida</taxon>
        <taxon>eudicotyledons</taxon>
        <taxon>Gunneridae</taxon>
        <taxon>Pentapetalae</taxon>
        <taxon>asterids</taxon>
        <taxon>lamiids</taxon>
        <taxon>Lamiales</taxon>
        <taxon>Lamiaceae</taxon>
        <taxon>Nepetoideae</taxon>
        <taxon>Mentheae</taxon>
        <taxon>Salviinae</taxon>
        <taxon>Salvia</taxon>
        <taxon>Salvia subgen. Calosphace</taxon>
        <taxon>core Calosphace</taxon>
    </lineage>
</organism>
<comment type="caution">
    <text evidence="6">The sequence shown here is derived from an EMBL/GenBank/DDBJ whole genome shotgun (WGS) entry which is preliminary data.</text>
</comment>
<evidence type="ECO:0000256" key="4">
    <source>
        <dbReference type="ARBA" id="ARBA00023228"/>
    </source>
</evidence>
<name>A0A8X8W894_SALSN</name>
<feature type="region of interest" description="Disordered" evidence="5">
    <location>
        <begin position="187"/>
        <end position="252"/>
    </location>
</feature>
<dbReference type="InterPro" id="IPR019320">
    <property type="entry name" value="BORCS8"/>
</dbReference>
<evidence type="ECO:0000313" key="6">
    <source>
        <dbReference type="EMBL" id="KAG6389766.1"/>
    </source>
</evidence>
<keyword evidence="7" id="KW-1185">Reference proteome</keyword>
<feature type="compositionally biased region" description="Low complexity" evidence="5">
    <location>
        <begin position="211"/>
        <end position="227"/>
    </location>
</feature>
<dbReference type="AlphaFoldDB" id="A0A8X8W894"/>
<protein>
    <submittedName>
        <fullName evidence="6">Uncharacterized protein</fullName>
    </submittedName>
</protein>
<dbReference type="Proteomes" id="UP000298416">
    <property type="component" value="Unassembled WGS sequence"/>
</dbReference>
<evidence type="ECO:0000256" key="2">
    <source>
        <dbReference type="ARBA" id="ARBA00010463"/>
    </source>
</evidence>
<comment type="subcellular location">
    <subcellularLocation>
        <location evidence="1">Lysosome membrane</location>
    </subcellularLocation>
</comment>
<evidence type="ECO:0000313" key="7">
    <source>
        <dbReference type="Proteomes" id="UP000298416"/>
    </source>
</evidence>
<dbReference type="PANTHER" id="PTHR21146">
    <property type="entry name" value="MEF2B PROTEIN"/>
    <property type="match status" value="1"/>
</dbReference>
<dbReference type="Pfam" id="PF10167">
    <property type="entry name" value="BORCS8"/>
    <property type="match status" value="1"/>
</dbReference>
<accession>A0A8X8W894</accession>
<gene>
    <name evidence="6" type="ORF">SASPL_151239</name>
</gene>
<dbReference type="PANTHER" id="PTHR21146:SF0">
    <property type="entry name" value="BLOC-1-RELATED COMPLEX SUBUNIT 8"/>
    <property type="match status" value="1"/>
</dbReference>
<reference evidence="6" key="1">
    <citation type="submission" date="2018-01" db="EMBL/GenBank/DDBJ databases">
        <authorList>
            <person name="Mao J.F."/>
        </authorList>
    </citation>
    <scope>NUCLEOTIDE SEQUENCE</scope>
    <source>
        <strain evidence="6">Huo1</strain>
        <tissue evidence="6">Leaf</tissue>
    </source>
</reference>
<keyword evidence="4" id="KW-0458">Lysosome</keyword>
<sequence length="297" mass="33142">MGIWPQLDKSYIVELVEGIDEESIAFKKMHDFSAVDGFVEINENLTDMIKFVANEPSVGLYYIQQHTQKVTPNLLDLKNKVTEKSRETALHTEDLDDSMSMLRSMKECGVPVADEMLRDIKNSLSIISAKQPKRGLMYSSTTSFLPRTSSWSPASWGRNAVFPQQDGGRSPGYLSSAFKSVTQRAQSFNRSQTGSEEAFDSGNEKLPYDFSPAAVSTSGSSPSVTVGEPETLDSPLLDEDGRELQEESQLSKSLSHQHFLALHENYDEFKASREAKLEEWLGGEGREDRKGGKILDR</sequence>
<dbReference type="EMBL" id="PNBA02000020">
    <property type="protein sequence ID" value="KAG6389766.1"/>
    <property type="molecule type" value="Genomic_DNA"/>
</dbReference>
<reference evidence="6" key="2">
    <citation type="submission" date="2020-08" db="EMBL/GenBank/DDBJ databases">
        <title>Plant Genome Project.</title>
        <authorList>
            <person name="Zhang R.-G."/>
        </authorList>
    </citation>
    <scope>NUCLEOTIDE SEQUENCE</scope>
    <source>
        <strain evidence="6">Huo1</strain>
        <tissue evidence="6">Leaf</tissue>
    </source>
</reference>
<evidence type="ECO:0000256" key="1">
    <source>
        <dbReference type="ARBA" id="ARBA00004656"/>
    </source>
</evidence>
<dbReference type="GO" id="GO:0005765">
    <property type="term" value="C:lysosomal membrane"/>
    <property type="evidence" value="ECO:0007669"/>
    <property type="project" value="UniProtKB-SubCell"/>
</dbReference>
<comment type="similarity">
    <text evidence="2">Belongs to the BORCS8 family.</text>
</comment>
<keyword evidence="3" id="KW-0472">Membrane</keyword>